<evidence type="ECO:0000313" key="4">
    <source>
        <dbReference type="EMBL" id="MDR7376155.1"/>
    </source>
</evidence>
<keyword evidence="5" id="KW-1185">Reference proteome</keyword>
<gene>
    <name evidence="4" type="ORF">J2X19_000813</name>
</gene>
<dbReference type="Gene3D" id="3.30.1330.60">
    <property type="entry name" value="OmpA-like domain"/>
    <property type="match status" value="1"/>
</dbReference>
<protein>
    <submittedName>
        <fullName evidence="4">Outer membrane protein OmpA-like peptidoglycan-associated protein</fullName>
    </submittedName>
</protein>
<dbReference type="Pfam" id="PF00691">
    <property type="entry name" value="OmpA"/>
    <property type="match status" value="1"/>
</dbReference>
<dbReference type="InterPro" id="IPR006665">
    <property type="entry name" value="OmpA-like"/>
</dbReference>
<dbReference type="SUPFAM" id="SSF103088">
    <property type="entry name" value="OmpA-like"/>
    <property type="match status" value="1"/>
</dbReference>
<dbReference type="InterPro" id="IPR050330">
    <property type="entry name" value="Bact_OuterMem_StrucFunc"/>
</dbReference>
<dbReference type="PANTHER" id="PTHR30329:SF21">
    <property type="entry name" value="LIPOPROTEIN YIAD-RELATED"/>
    <property type="match status" value="1"/>
</dbReference>
<evidence type="ECO:0000313" key="5">
    <source>
        <dbReference type="Proteomes" id="UP001180487"/>
    </source>
</evidence>
<dbReference type="RefSeq" id="WP_310370895.1">
    <property type="nucleotide sequence ID" value="NZ_JAVDXT010000001.1"/>
</dbReference>
<dbReference type="Proteomes" id="UP001180487">
    <property type="component" value="Unassembled WGS sequence"/>
</dbReference>
<dbReference type="InterPro" id="IPR036737">
    <property type="entry name" value="OmpA-like_sf"/>
</dbReference>
<accession>A0ABU2C4B2</accession>
<name>A0ABU2C4B2_9BURK</name>
<feature type="signal peptide" evidence="2">
    <location>
        <begin position="1"/>
        <end position="29"/>
    </location>
</feature>
<evidence type="ECO:0000256" key="1">
    <source>
        <dbReference type="PROSITE-ProRule" id="PRU00473"/>
    </source>
</evidence>
<dbReference type="EMBL" id="JAVDXT010000001">
    <property type="protein sequence ID" value="MDR7376155.1"/>
    <property type="molecule type" value="Genomic_DNA"/>
</dbReference>
<dbReference type="PANTHER" id="PTHR30329">
    <property type="entry name" value="STATOR ELEMENT OF FLAGELLAR MOTOR COMPLEX"/>
    <property type="match status" value="1"/>
</dbReference>
<evidence type="ECO:0000259" key="3">
    <source>
        <dbReference type="PROSITE" id="PS51123"/>
    </source>
</evidence>
<sequence length="355" mass="39161">MNPIFCSRLRLRVLAAALLVALGPLGALDVDAQAALTPANDRISDEAQHADHAVYTQMQERIHAINETGVPVRNYYLSKAQCWLDVSFHEYTRNDRSPFVQESLAESEKLVVALEGKQSPISTDTPLVNSAARIRPDLWDRARALHAHSGFACAQQRVACSEVELVHAGNELNQQQWRHAKPYVQMVEDGLNEADALAASCNPPAPLVAALPAVTAPAAPPEAVKLSAQVVFEFDRFGRADIRAASLASLEQLFQRLGADQLEIKNLELMGHADRLNSTGHSDYNLVLSQKRVMTVRDLLLSRGVVAERIQTDFKGDTQPVDACTAKFPHEDGLRECLLSNRRVDIRIEGIARKR</sequence>
<keyword evidence="1" id="KW-0472">Membrane</keyword>
<comment type="caution">
    <text evidence="4">The sequence shown here is derived from an EMBL/GenBank/DDBJ whole genome shotgun (WGS) entry which is preliminary data.</text>
</comment>
<evidence type="ECO:0000256" key="2">
    <source>
        <dbReference type="SAM" id="SignalP"/>
    </source>
</evidence>
<keyword evidence="2" id="KW-0732">Signal</keyword>
<dbReference type="CDD" id="cd07185">
    <property type="entry name" value="OmpA_C-like"/>
    <property type="match status" value="1"/>
</dbReference>
<organism evidence="4 5">
    <name type="scientific">Rhodoferax ferrireducens</name>
    <dbReference type="NCBI Taxonomy" id="192843"/>
    <lineage>
        <taxon>Bacteria</taxon>
        <taxon>Pseudomonadati</taxon>
        <taxon>Pseudomonadota</taxon>
        <taxon>Betaproteobacteria</taxon>
        <taxon>Burkholderiales</taxon>
        <taxon>Comamonadaceae</taxon>
        <taxon>Rhodoferax</taxon>
    </lineage>
</organism>
<reference evidence="4 5" key="1">
    <citation type="submission" date="2023-07" db="EMBL/GenBank/DDBJ databases">
        <title>Sorghum-associated microbial communities from plants grown in Nebraska, USA.</title>
        <authorList>
            <person name="Schachtman D."/>
        </authorList>
    </citation>
    <scope>NUCLEOTIDE SEQUENCE [LARGE SCALE GENOMIC DNA]</scope>
    <source>
        <strain evidence="4 5">BE313</strain>
    </source>
</reference>
<feature type="chain" id="PRO_5046904321" evidence="2">
    <location>
        <begin position="30"/>
        <end position="355"/>
    </location>
</feature>
<proteinExistence type="predicted"/>
<dbReference type="PROSITE" id="PS51123">
    <property type="entry name" value="OMPA_2"/>
    <property type="match status" value="1"/>
</dbReference>
<feature type="domain" description="OmpA-like" evidence="3">
    <location>
        <begin position="222"/>
        <end position="352"/>
    </location>
</feature>